<proteinExistence type="predicted"/>
<dbReference type="InterPro" id="IPR050832">
    <property type="entry name" value="Bact_Acetyltransf"/>
</dbReference>
<evidence type="ECO:0000313" key="5">
    <source>
        <dbReference type="Proteomes" id="UP001320766"/>
    </source>
</evidence>
<dbReference type="RefSeq" id="WP_253778801.1">
    <property type="nucleotide sequence ID" value="NZ_BAAAVE010000011.1"/>
</dbReference>
<dbReference type="CDD" id="cd04301">
    <property type="entry name" value="NAT_SF"/>
    <property type="match status" value="1"/>
</dbReference>
<dbReference type="SUPFAM" id="SSF55729">
    <property type="entry name" value="Acyl-CoA N-acyltransferases (Nat)"/>
    <property type="match status" value="1"/>
</dbReference>
<keyword evidence="5" id="KW-1185">Reference proteome</keyword>
<accession>A0ABT1KEC2</accession>
<dbReference type="Pfam" id="PF00583">
    <property type="entry name" value="Acetyltransf_1"/>
    <property type="match status" value="1"/>
</dbReference>
<protein>
    <submittedName>
        <fullName evidence="4">Ribosomal protein S18 acetylase RimI-like enzyme</fullName>
    </submittedName>
</protein>
<dbReference type="Gene3D" id="3.40.630.30">
    <property type="match status" value="1"/>
</dbReference>
<dbReference type="Proteomes" id="UP001320766">
    <property type="component" value="Unassembled WGS sequence"/>
</dbReference>
<gene>
    <name evidence="4" type="ORF">HD595_008091</name>
</gene>
<dbReference type="InterPro" id="IPR000182">
    <property type="entry name" value="GNAT_dom"/>
</dbReference>
<evidence type="ECO:0000313" key="4">
    <source>
        <dbReference type="EMBL" id="MCP2351969.1"/>
    </source>
</evidence>
<keyword evidence="1" id="KW-0808">Transferase</keyword>
<organism evidence="4 5">
    <name type="scientific">Nonomuraea roseoviolacea subsp. carminata</name>
    <dbReference type="NCBI Taxonomy" id="160689"/>
    <lineage>
        <taxon>Bacteria</taxon>
        <taxon>Bacillati</taxon>
        <taxon>Actinomycetota</taxon>
        <taxon>Actinomycetes</taxon>
        <taxon>Streptosporangiales</taxon>
        <taxon>Streptosporangiaceae</taxon>
        <taxon>Nonomuraea</taxon>
    </lineage>
</organism>
<dbReference type="PROSITE" id="PS51186">
    <property type="entry name" value="GNAT"/>
    <property type="match status" value="1"/>
</dbReference>
<feature type="domain" description="N-acetyltransferase" evidence="3">
    <location>
        <begin position="1"/>
        <end position="139"/>
    </location>
</feature>
<dbReference type="PANTHER" id="PTHR43877:SF1">
    <property type="entry name" value="ACETYLTRANSFERASE"/>
    <property type="match status" value="1"/>
</dbReference>
<dbReference type="InterPro" id="IPR016181">
    <property type="entry name" value="Acyl_CoA_acyltransferase"/>
</dbReference>
<dbReference type="EMBL" id="JAMZEC010000001">
    <property type="protein sequence ID" value="MCP2351969.1"/>
    <property type="molecule type" value="Genomic_DNA"/>
</dbReference>
<evidence type="ECO:0000256" key="2">
    <source>
        <dbReference type="ARBA" id="ARBA00023315"/>
    </source>
</evidence>
<evidence type="ECO:0000259" key="3">
    <source>
        <dbReference type="PROSITE" id="PS51186"/>
    </source>
</evidence>
<dbReference type="PANTHER" id="PTHR43877">
    <property type="entry name" value="AMINOALKYLPHOSPHONATE N-ACETYLTRANSFERASE-RELATED-RELATED"/>
    <property type="match status" value="1"/>
</dbReference>
<reference evidence="4 5" key="1">
    <citation type="submission" date="2022-06" db="EMBL/GenBank/DDBJ databases">
        <title>Sequencing the genomes of 1000 actinobacteria strains.</title>
        <authorList>
            <person name="Klenk H.-P."/>
        </authorList>
    </citation>
    <scope>NUCLEOTIDE SEQUENCE [LARGE SCALE GENOMIC DNA]</scope>
    <source>
        <strain evidence="4 5">DSM 44170</strain>
    </source>
</reference>
<name>A0ABT1KEC2_9ACTN</name>
<evidence type="ECO:0000256" key="1">
    <source>
        <dbReference type="ARBA" id="ARBA00022679"/>
    </source>
</evidence>
<sequence>MVAVEWFEGPREELAGLFELADDSPVAVRGYRELGRVLVARDGGTVVGHLQLIAGECAGEAEVKSLAVREDRQGAGVGRMLVERAAEVCREERRSTLLVATAAADTRVLGFYQRLGFRLLRVERDVFTPQAGYPATEVDGIPLRDQVWLSLDLRGSARAATTVSG</sequence>
<comment type="caution">
    <text evidence="4">The sequence shown here is derived from an EMBL/GenBank/DDBJ whole genome shotgun (WGS) entry which is preliminary data.</text>
</comment>
<keyword evidence="2" id="KW-0012">Acyltransferase</keyword>